<comment type="function">
    <text evidence="2">The lipid II isoglutaminyl synthase complex catalyzes the formation of alpha-D-isoglutamine in the cell wall lipid II stem peptide. The GatD subunit catalyzes the hydrolysis of glutamine to glutamate and ammonia. The resulting ammonia molecule is channeled to the active site of MurT.</text>
</comment>
<keyword evidence="2" id="KW-0436">Ligase</keyword>
<dbReference type="Pfam" id="PF07685">
    <property type="entry name" value="GATase_3"/>
    <property type="match status" value="1"/>
</dbReference>
<dbReference type="GO" id="GO:0008360">
    <property type="term" value="P:regulation of cell shape"/>
    <property type="evidence" value="ECO:0007669"/>
    <property type="project" value="UniProtKB-KW"/>
</dbReference>
<reference evidence="4" key="2">
    <citation type="journal article" date="2021" name="PeerJ">
        <title>Extensive microbial diversity within the chicken gut microbiome revealed by metagenomics and culture.</title>
        <authorList>
            <person name="Gilroy R."/>
            <person name="Ravi A."/>
            <person name="Getino M."/>
            <person name="Pursley I."/>
            <person name="Horton D.L."/>
            <person name="Alikhan N.F."/>
            <person name="Baker D."/>
            <person name="Gharbi K."/>
            <person name="Hall N."/>
            <person name="Watson M."/>
            <person name="Adriaenssens E.M."/>
            <person name="Foster-Nyarko E."/>
            <person name="Jarju S."/>
            <person name="Secka A."/>
            <person name="Antonio M."/>
            <person name="Oren A."/>
            <person name="Chaudhuri R.R."/>
            <person name="La Ragione R."/>
            <person name="Hildebrand F."/>
            <person name="Pallen M.J."/>
        </authorList>
    </citation>
    <scope>NUCLEOTIDE SEQUENCE</scope>
    <source>
        <strain evidence="4">CHK152-2871</strain>
    </source>
</reference>
<dbReference type="InterPro" id="IPR011698">
    <property type="entry name" value="GATase_3"/>
</dbReference>
<feature type="domain" description="CobB/CobQ-like glutamine amidotransferase" evidence="3">
    <location>
        <begin position="9"/>
        <end position="204"/>
    </location>
</feature>
<dbReference type="GO" id="GO:0009252">
    <property type="term" value="P:peptidoglycan biosynthetic process"/>
    <property type="evidence" value="ECO:0007669"/>
    <property type="project" value="UniProtKB-UniRule"/>
</dbReference>
<dbReference type="AlphaFoldDB" id="A0A9D1FHL2"/>
<dbReference type="EMBL" id="DVJQ01000027">
    <property type="protein sequence ID" value="HIS73991.1"/>
    <property type="molecule type" value="Genomic_DNA"/>
</dbReference>
<dbReference type="SUPFAM" id="SSF52317">
    <property type="entry name" value="Class I glutamine amidotransferase-like"/>
    <property type="match status" value="1"/>
</dbReference>
<gene>
    <name evidence="2" type="primary">gatD</name>
    <name evidence="4" type="ORF">IAA86_03105</name>
</gene>
<accession>A0A9D1FHL2</accession>
<dbReference type="HAMAP" id="MF_02213">
    <property type="entry name" value="Lipid_II_synth_GatD"/>
    <property type="match status" value="1"/>
</dbReference>
<dbReference type="InterPro" id="IPR029062">
    <property type="entry name" value="Class_I_gatase-like"/>
</dbReference>
<comment type="catalytic activity">
    <reaction evidence="2">
        <text>beta-D-GlcNAc-(1-&gt;4)-Mur2Ac(oyl-L-Ala-gamma-D-Glu-L-Lys-D-Ala-D-Ala)-di-trans,octa-cis-undecaprenyl diphosphate + L-glutamine + ATP + H2O = beta-D-GlcNAc-(1-&gt;4)-Mur2Ac(oyl-L-Ala-D-isoglutaminyl-L-Lys-D-Ala-D-Ala)-di-trans,octa-cis-undecaprenyl diphosphate + L-glutamate + ADP + phosphate + H(+)</text>
        <dbReference type="Rhea" id="RHEA:57928"/>
        <dbReference type="ChEBI" id="CHEBI:15377"/>
        <dbReference type="ChEBI" id="CHEBI:15378"/>
        <dbReference type="ChEBI" id="CHEBI:29985"/>
        <dbReference type="ChEBI" id="CHEBI:30616"/>
        <dbReference type="ChEBI" id="CHEBI:43474"/>
        <dbReference type="ChEBI" id="CHEBI:58359"/>
        <dbReference type="ChEBI" id="CHEBI:60033"/>
        <dbReference type="ChEBI" id="CHEBI:62233"/>
        <dbReference type="ChEBI" id="CHEBI:456216"/>
        <dbReference type="EC" id="6.3.5.13"/>
    </reaction>
</comment>
<keyword evidence="2" id="KW-0961">Cell wall biogenesis/degradation</keyword>
<keyword evidence="2" id="KW-0378">Hydrolase</keyword>
<proteinExistence type="inferred from homology"/>
<keyword evidence="1 2" id="KW-0315">Glutamine amidotransferase</keyword>
<keyword evidence="2" id="KW-0133">Cell shape</keyword>
<keyword evidence="2" id="KW-0573">Peptidoglycan synthesis</keyword>
<dbReference type="EC" id="3.5.1.2" evidence="2"/>
<evidence type="ECO:0000256" key="2">
    <source>
        <dbReference type="HAMAP-Rule" id="MF_02213"/>
    </source>
</evidence>
<dbReference type="GO" id="GO:0009236">
    <property type="term" value="P:cobalamin biosynthetic process"/>
    <property type="evidence" value="ECO:0007669"/>
    <property type="project" value="InterPro"/>
</dbReference>
<sequence length="246" mass="27477">MQNTPLELKIAHLYPDLLNIYGDFGNILALEKRAKWRDIRVEVVHVKSGTQINADDYDLFFAGGGQDAQQILAANEFLKNANELSRAAYALKPMLAICGSYQLFGKYYTTGDGQKIRGISLLDVSTSAGKKRFIGNVTAICDFLPVRTIVGFENHSGVTYLGEKAKPLFKIKVGNGNNGVDRTEGARYKNVFGTYLHGPILPKNPHFCDYLLELALNTKYKCKIPLLPLEDSLEYYAHESRICAKY</sequence>
<comment type="caution">
    <text evidence="4">The sequence shown here is derived from an EMBL/GenBank/DDBJ whole genome shotgun (WGS) entry which is preliminary data.</text>
</comment>
<feature type="active site" evidence="2">
    <location>
        <position position="197"/>
    </location>
</feature>
<dbReference type="Gene3D" id="3.40.50.880">
    <property type="match status" value="1"/>
</dbReference>
<feature type="active site" description="Nucleophile" evidence="2">
    <location>
        <position position="98"/>
    </location>
</feature>
<protein>
    <recommendedName>
        <fullName evidence="2">Lipid II isoglutaminyl synthase (glutamine-hydrolyzing) subunit GatD</fullName>
        <ecNumber evidence="2">6.3.5.13</ecNumber>
    </recommendedName>
    <alternativeName>
        <fullName evidence="2">Lipid II isoglutaminyl synthase glutaminase subunit</fullName>
        <ecNumber evidence="2">3.5.1.2</ecNumber>
    </alternativeName>
</protein>
<evidence type="ECO:0000259" key="3">
    <source>
        <dbReference type="Pfam" id="PF07685"/>
    </source>
</evidence>
<feature type="binding site" evidence="2">
    <location>
        <position position="132"/>
    </location>
    <ligand>
        <name>substrate</name>
    </ligand>
</feature>
<dbReference type="InterPro" id="IPR033949">
    <property type="entry name" value="CobQ_GATase1"/>
</dbReference>
<comment type="similarity">
    <text evidence="2">Belongs to the CobB/CobQ family. GatD subfamily.</text>
</comment>
<dbReference type="GO" id="GO:0004359">
    <property type="term" value="F:glutaminase activity"/>
    <property type="evidence" value="ECO:0007669"/>
    <property type="project" value="UniProtKB-UniRule"/>
</dbReference>
<comment type="catalytic activity">
    <reaction evidence="2">
        <text>L-glutamine + H2O = L-glutamate + NH4(+)</text>
        <dbReference type="Rhea" id="RHEA:15889"/>
        <dbReference type="ChEBI" id="CHEBI:15377"/>
        <dbReference type="ChEBI" id="CHEBI:28938"/>
        <dbReference type="ChEBI" id="CHEBI:29985"/>
        <dbReference type="ChEBI" id="CHEBI:58359"/>
        <dbReference type="EC" id="3.5.1.2"/>
    </reaction>
</comment>
<dbReference type="EC" id="6.3.5.13" evidence="2"/>
<dbReference type="CDD" id="cd01750">
    <property type="entry name" value="GATase1_CobQ"/>
    <property type="match status" value="1"/>
</dbReference>
<dbReference type="PANTHER" id="PTHR21343">
    <property type="entry name" value="DETHIOBIOTIN SYNTHETASE"/>
    <property type="match status" value="1"/>
</dbReference>
<dbReference type="InterPro" id="IPR043702">
    <property type="entry name" value="Lipid_II_synth_GatD"/>
</dbReference>
<reference evidence="4" key="1">
    <citation type="submission" date="2020-10" db="EMBL/GenBank/DDBJ databases">
        <authorList>
            <person name="Gilroy R."/>
        </authorList>
    </citation>
    <scope>NUCLEOTIDE SEQUENCE</scope>
    <source>
        <strain evidence="4">CHK152-2871</strain>
    </source>
</reference>
<name>A0A9D1FHL2_9BACT</name>
<evidence type="ECO:0000313" key="4">
    <source>
        <dbReference type="EMBL" id="HIS73991.1"/>
    </source>
</evidence>
<dbReference type="PROSITE" id="PS51274">
    <property type="entry name" value="GATASE_COBBQ"/>
    <property type="match status" value="1"/>
</dbReference>
<dbReference type="PANTHER" id="PTHR21343:SF9">
    <property type="entry name" value="LIPID II ISOGLUTAMINYL SYNTHASE (GLUTAMINE-HYDROLYZING) SUBUNIT GATD"/>
    <property type="match status" value="1"/>
</dbReference>
<evidence type="ECO:0000313" key="5">
    <source>
        <dbReference type="Proteomes" id="UP000886865"/>
    </source>
</evidence>
<evidence type="ECO:0000256" key="1">
    <source>
        <dbReference type="ARBA" id="ARBA00022962"/>
    </source>
</evidence>
<dbReference type="GO" id="GO:0140282">
    <property type="term" value="F:carbon-nitrogen ligase activity on lipid II"/>
    <property type="evidence" value="ECO:0007669"/>
    <property type="project" value="UniProtKB-UniRule"/>
</dbReference>
<comment type="pathway">
    <text evidence="2">Cell wall biogenesis; peptidoglycan biosynthesis.</text>
</comment>
<dbReference type="GO" id="GO:0071555">
    <property type="term" value="P:cell wall organization"/>
    <property type="evidence" value="ECO:0007669"/>
    <property type="project" value="UniProtKB-KW"/>
</dbReference>
<dbReference type="Proteomes" id="UP000886865">
    <property type="component" value="Unassembled WGS sequence"/>
</dbReference>
<organism evidence="4 5">
    <name type="scientific">Candidatus Galligastranaerophilus intestinavium</name>
    <dbReference type="NCBI Taxonomy" id="2840836"/>
    <lineage>
        <taxon>Bacteria</taxon>
        <taxon>Candidatus Galligastranaerophilus</taxon>
    </lineage>
</organism>
<comment type="subunit">
    <text evidence="2">Forms a heterodimer with MurT.</text>
</comment>